<dbReference type="InterPro" id="IPR014284">
    <property type="entry name" value="RNA_pol_sigma-70_dom"/>
</dbReference>
<dbReference type="Gene3D" id="1.10.10.10">
    <property type="entry name" value="Winged helix-like DNA-binding domain superfamily/Winged helix DNA-binding domain"/>
    <property type="match status" value="1"/>
</dbReference>
<evidence type="ECO:0000259" key="5">
    <source>
        <dbReference type="Pfam" id="PF04542"/>
    </source>
</evidence>
<gene>
    <name evidence="7" type="ORF">EV199_0803</name>
</gene>
<dbReference type="Proteomes" id="UP000293874">
    <property type="component" value="Unassembled WGS sequence"/>
</dbReference>
<dbReference type="SUPFAM" id="SSF88659">
    <property type="entry name" value="Sigma3 and sigma4 domains of RNA polymerase sigma factors"/>
    <property type="match status" value="1"/>
</dbReference>
<dbReference type="NCBIfam" id="TIGR02985">
    <property type="entry name" value="Sig70_bacteroi1"/>
    <property type="match status" value="1"/>
</dbReference>
<feature type="domain" description="RNA polymerase sigma factor 70 region 4 type 2" evidence="6">
    <location>
        <begin position="124"/>
        <end position="173"/>
    </location>
</feature>
<organism evidence="7 8">
    <name type="scientific">Pseudobacter ginsenosidimutans</name>
    <dbReference type="NCBI Taxonomy" id="661488"/>
    <lineage>
        <taxon>Bacteria</taxon>
        <taxon>Pseudomonadati</taxon>
        <taxon>Bacteroidota</taxon>
        <taxon>Chitinophagia</taxon>
        <taxon>Chitinophagales</taxon>
        <taxon>Chitinophagaceae</taxon>
        <taxon>Pseudobacter</taxon>
    </lineage>
</organism>
<keyword evidence="3" id="KW-0731">Sigma factor</keyword>
<dbReference type="InterPro" id="IPR014327">
    <property type="entry name" value="RNA_pol_sigma70_bacteroid"/>
</dbReference>
<keyword evidence="8" id="KW-1185">Reference proteome</keyword>
<dbReference type="InterPro" id="IPR007627">
    <property type="entry name" value="RNA_pol_sigma70_r2"/>
</dbReference>
<evidence type="ECO:0000313" key="8">
    <source>
        <dbReference type="Proteomes" id="UP000293874"/>
    </source>
</evidence>
<evidence type="ECO:0000256" key="1">
    <source>
        <dbReference type="ARBA" id="ARBA00010641"/>
    </source>
</evidence>
<evidence type="ECO:0000256" key="4">
    <source>
        <dbReference type="ARBA" id="ARBA00023163"/>
    </source>
</evidence>
<dbReference type="EMBL" id="SGXA01000001">
    <property type="protein sequence ID" value="RZS74951.1"/>
    <property type="molecule type" value="Genomic_DNA"/>
</dbReference>
<evidence type="ECO:0000256" key="2">
    <source>
        <dbReference type="ARBA" id="ARBA00023015"/>
    </source>
</evidence>
<dbReference type="Pfam" id="PF04542">
    <property type="entry name" value="Sigma70_r2"/>
    <property type="match status" value="1"/>
</dbReference>
<keyword evidence="2" id="KW-0805">Transcription regulation</keyword>
<dbReference type="Pfam" id="PF08281">
    <property type="entry name" value="Sigma70_r4_2"/>
    <property type="match status" value="1"/>
</dbReference>
<dbReference type="GO" id="GO:0006352">
    <property type="term" value="P:DNA-templated transcription initiation"/>
    <property type="evidence" value="ECO:0007669"/>
    <property type="project" value="InterPro"/>
</dbReference>
<proteinExistence type="inferred from homology"/>
<dbReference type="OrthoDB" id="799938at2"/>
<reference evidence="7 8" key="1">
    <citation type="submission" date="2019-02" db="EMBL/GenBank/DDBJ databases">
        <title>Genomic Encyclopedia of Type Strains, Phase IV (KMG-IV): sequencing the most valuable type-strain genomes for metagenomic binning, comparative biology and taxonomic classification.</title>
        <authorList>
            <person name="Goeker M."/>
        </authorList>
    </citation>
    <scope>NUCLEOTIDE SEQUENCE [LARGE SCALE GENOMIC DNA]</scope>
    <source>
        <strain evidence="7 8">DSM 18116</strain>
    </source>
</reference>
<dbReference type="RefSeq" id="WP_130539370.1">
    <property type="nucleotide sequence ID" value="NZ_CP042431.1"/>
</dbReference>
<dbReference type="InterPro" id="IPR036388">
    <property type="entry name" value="WH-like_DNA-bd_sf"/>
</dbReference>
<sequence>MENLVNEQVILNRVAADDRDAFREIYNHYYPAVQQYVLLFSFDLSRQDELTQDVFVRIWEKRHKLTNVESFQNYLFKITKNQVLNYIRGARVQQRIKEAQLLSDEPVTDDTDHKVQLNQYYRMAADAIEQLPAGRKQVLKMSIEEGLTLDEIAEKLGISKSGVKNQLYAGIAHVRQYLERNAGISTLLYVFLSLLDG</sequence>
<comment type="caution">
    <text evidence="7">The sequence shown here is derived from an EMBL/GenBank/DDBJ whole genome shotgun (WGS) entry which is preliminary data.</text>
</comment>
<comment type="similarity">
    <text evidence="1">Belongs to the sigma-70 factor family. ECF subfamily.</text>
</comment>
<keyword evidence="4" id="KW-0804">Transcription</keyword>
<dbReference type="PANTHER" id="PTHR43133:SF46">
    <property type="entry name" value="RNA POLYMERASE SIGMA-70 FACTOR ECF SUBFAMILY"/>
    <property type="match status" value="1"/>
</dbReference>
<accession>A0A4Q7N053</accession>
<evidence type="ECO:0000259" key="6">
    <source>
        <dbReference type="Pfam" id="PF08281"/>
    </source>
</evidence>
<dbReference type="Gene3D" id="1.10.1740.10">
    <property type="match status" value="1"/>
</dbReference>
<dbReference type="InterPro" id="IPR039425">
    <property type="entry name" value="RNA_pol_sigma-70-like"/>
</dbReference>
<protein>
    <submittedName>
        <fullName evidence="7">RNA polymerase sigma-70 factor (ECF subfamily)</fullName>
    </submittedName>
</protein>
<feature type="domain" description="RNA polymerase sigma-70 region 2" evidence="5">
    <location>
        <begin position="25"/>
        <end position="91"/>
    </location>
</feature>
<dbReference type="SUPFAM" id="SSF88946">
    <property type="entry name" value="Sigma2 domain of RNA polymerase sigma factors"/>
    <property type="match status" value="1"/>
</dbReference>
<dbReference type="AlphaFoldDB" id="A0A4Q7N053"/>
<dbReference type="InterPro" id="IPR013325">
    <property type="entry name" value="RNA_pol_sigma_r2"/>
</dbReference>
<name>A0A4Q7N053_9BACT</name>
<dbReference type="GO" id="GO:0016987">
    <property type="term" value="F:sigma factor activity"/>
    <property type="evidence" value="ECO:0007669"/>
    <property type="project" value="UniProtKB-KW"/>
</dbReference>
<evidence type="ECO:0000313" key="7">
    <source>
        <dbReference type="EMBL" id="RZS74951.1"/>
    </source>
</evidence>
<dbReference type="GO" id="GO:0003677">
    <property type="term" value="F:DNA binding"/>
    <property type="evidence" value="ECO:0007669"/>
    <property type="project" value="InterPro"/>
</dbReference>
<dbReference type="InterPro" id="IPR013249">
    <property type="entry name" value="RNA_pol_sigma70_r4_t2"/>
</dbReference>
<dbReference type="InterPro" id="IPR013324">
    <property type="entry name" value="RNA_pol_sigma_r3/r4-like"/>
</dbReference>
<dbReference type="NCBIfam" id="TIGR02937">
    <property type="entry name" value="sigma70-ECF"/>
    <property type="match status" value="1"/>
</dbReference>
<evidence type="ECO:0000256" key="3">
    <source>
        <dbReference type="ARBA" id="ARBA00023082"/>
    </source>
</evidence>
<dbReference type="PANTHER" id="PTHR43133">
    <property type="entry name" value="RNA POLYMERASE ECF-TYPE SIGMA FACTO"/>
    <property type="match status" value="1"/>
</dbReference>
<dbReference type="CDD" id="cd06171">
    <property type="entry name" value="Sigma70_r4"/>
    <property type="match status" value="1"/>
</dbReference>